<protein>
    <submittedName>
        <fullName evidence="2">Uncharacterized protein</fullName>
    </submittedName>
</protein>
<organism evidence="2 3">
    <name type="scientific">Mikania micrantha</name>
    <name type="common">bitter vine</name>
    <dbReference type="NCBI Taxonomy" id="192012"/>
    <lineage>
        <taxon>Eukaryota</taxon>
        <taxon>Viridiplantae</taxon>
        <taxon>Streptophyta</taxon>
        <taxon>Embryophyta</taxon>
        <taxon>Tracheophyta</taxon>
        <taxon>Spermatophyta</taxon>
        <taxon>Magnoliopsida</taxon>
        <taxon>eudicotyledons</taxon>
        <taxon>Gunneridae</taxon>
        <taxon>Pentapetalae</taxon>
        <taxon>asterids</taxon>
        <taxon>campanulids</taxon>
        <taxon>Asterales</taxon>
        <taxon>Asteraceae</taxon>
        <taxon>Asteroideae</taxon>
        <taxon>Heliantheae alliance</taxon>
        <taxon>Eupatorieae</taxon>
        <taxon>Mikania</taxon>
    </lineage>
</organism>
<comment type="caution">
    <text evidence="2">The sequence shown here is derived from an EMBL/GenBank/DDBJ whole genome shotgun (WGS) entry which is preliminary data.</text>
</comment>
<sequence>MRRRRLGGEHELRKSYEPEFKTSDYQRSVAGELNVQAQSYSAFKQDGGNLINWNGDRRVNHAYYGAQPPGISAVVHVNNSATRFNGYKEAPQYFGVAPRVKTAQGPNLSAVLRRNYSATGFHDDDGYGQAPSYSAVAPRNSSVPGVVNMYYAARLNGYELMPPSFSDMSPLRSFRQKSRSSSKRRWFSDAVQREVKRLLPTIIQTVNQHNMQNHTLHPSPMSPCSPSPPPFHSPLRSASVVPPTTGGRVFALNVGNAPTEIELAKKRLKHPELLG</sequence>
<dbReference type="Proteomes" id="UP000326396">
    <property type="component" value="Linkage Group LG2"/>
</dbReference>
<keyword evidence="3" id="KW-1185">Reference proteome</keyword>
<evidence type="ECO:0000313" key="3">
    <source>
        <dbReference type="Proteomes" id="UP000326396"/>
    </source>
</evidence>
<accession>A0A5N6NF59</accession>
<evidence type="ECO:0000313" key="2">
    <source>
        <dbReference type="EMBL" id="KAD4586502.1"/>
    </source>
</evidence>
<feature type="region of interest" description="Disordered" evidence="1">
    <location>
        <begin position="213"/>
        <end position="232"/>
    </location>
</feature>
<dbReference type="EMBL" id="SZYD01000012">
    <property type="protein sequence ID" value="KAD4586502.1"/>
    <property type="molecule type" value="Genomic_DNA"/>
</dbReference>
<dbReference type="AlphaFoldDB" id="A0A5N6NF59"/>
<reference evidence="2 3" key="1">
    <citation type="submission" date="2019-05" db="EMBL/GenBank/DDBJ databases">
        <title>Mikania micrantha, genome provides insights into the molecular mechanism of rapid growth.</title>
        <authorList>
            <person name="Liu B."/>
        </authorList>
    </citation>
    <scope>NUCLEOTIDE SEQUENCE [LARGE SCALE GENOMIC DNA]</scope>
    <source>
        <strain evidence="2">NLD-2019</strain>
        <tissue evidence="2">Leaf</tissue>
    </source>
</reference>
<name>A0A5N6NF59_9ASTR</name>
<feature type="compositionally biased region" description="Pro residues" evidence="1">
    <location>
        <begin position="220"/>
        <end position="232"/>
    </location>
</feature>
<proteinExistence type="predicted"/>
<evidence type="ECO:0000256" key="1">
    <source>
        <dbReference type="SAM" id="MobiDB-lite"/>
    </source>
</evidence>
<gene>
    <name evidence="2" type="ORF">E3N88_24103</name>
</gene>